<dbReference type="EMBL" id="BRXY01000377">
    <property type="protein sequence ID" value="GMH90817.1"/>
    <property type="molecule type" value="Genomic_DNA"/>
</dbReference>
<keyword evidence="3" id="KW-0812">Transmembrane</keyword>
<accession>A0A9W7BNF8</accession>
<organism evidence="4 5">
    <name type="scientific">Triparma strigata</name>
    <dbReference type="NCBI Taxonomy" id="1606541"/>
    <lineage>
        <taxon>Eukaryota</taxon>
        <taxon>Sar</taxon>
        <taxon>Stramenopiles</taxon>
        <taxon>Ochrophyta</taxon>
        <taxon>Bolidophyceae</taxon>
        <taxon>Parmales</taxon>
        <taxon>Triparmaceae</taxon>
        <taxon>Triparma</taxon>
    </lineage>
</organism>
<feature type="transmembrane region" description="Helical" evidence="3">
    <location>
        <begin position="323"/>
        <end position="341"/>
    </location>
</feature>
<feature type="transmembrane region" description="Helical" evidence="3">
    <location>
        <begin position="361"/>
        <end position="382"/>
    </location>
</feature>
<feature type="transmembrane region" description="Helical" evidence="3">
    <location>
        <begin position="195"/>
        <end position="214"/>
    </location>
</feature>
<dbReference type="OrthoDB" id="195226at2759"/>
<gene>
    <name evidence="4" type="ORF">TrST_g3881</name>
</gene>
<dbReference type="Proteomes" id="UP001165085">
    <property type="component" value="Unassembled WGS sequence"/>
</dbReference>
<proteinExistence type="predicted"/>
<feature type="coiled-coil region" evidence="1">
    <location>
        <begin position="876"/>
        <end position="903"/>
    </location>
</feature>
<comment type="caution">
    <text evidence="4">The sequence shown here is derived from an EMBL/GenBank/DDBJ whole genome shotgun (WGS) entry which is preliminary data.</text>
</comment>
<evidence type="ECO:0000256" key="1">
    <source>
        <dbReference type="SAM" id="Coils"/>
    </source>
</evidence>
<protein>
    <submittedName>
        <fullName evidence="4">Uncharacterized protein</fullName>
    </submittedName>
</protein>
<name>A0A9W7BNF8_9STRA</name>
<reference evidence="5" key="1">
    <citation type="journal article" date="2023" name="Commun. Biol.">
        <title>Genome analysis of Parmales, the sister group of diatoms, reveals the evolutionary specialization of diatoms from phago-mixotrophs to photoautotrophs.</title>
        <authorList>
            <person name="Ban H."/>
            <person name="Sato S."/>
            <person name="Yoshikawa S."/>
            <person name="Yamada K."/>
            <person name="Nakamura Y."/>
            <person name="Ichinomiya M."/>
            <person name="Sato N."/>
            <person name="Blanc-Mathieu R."/>
            <person name="Endo H."/>
            <person name="Kuwata A."/>
            <person name="Ogata H."/>
        </authorList>
    </citation>
    <scope>NUCLEOTIDE SEQUENCE [LARGE SCALE GENOMIC DNA]</scope>
    <source>
        <strain evidence="5">NIES 3701</strain>
    </source>
</reference>
<keyword evidence="1" id="KW-0175">Coiled coil</keyword>
<sequence>MLRKTSSKYAPTADMAQPQTNPLAPVDEEVPEFETLAVPPSDKGLNSGPNPLAPAGEEAKKGAPGGTQFGGGDAKVVDLYWFEKISIIFTYLQLFSLLHTFSVSYFPSPFLQTTALVTLSTLDLTTLTHYLSPSAPKWISYHGSNGWSPFYTLVLNMVPFTLVWLLRYKNSNIYAKGSPNIGEKRISYMLLKSRIHVFLQYFQLPVLIATSRLWRCENVTRVVEVTWEIEYAHFRGLKSEPSFECAGGGYYFYLSVCSLLCIVSNAYLMRSNYLAISDYDIYNNSLDYEKSCLGCEICKIFELSENWDDGQWLNKIYRFRYRYYDLIKSVVFVLTVLPYCLNSTDLFKYLWGSDDEDFLQIMSAVSFFVVVSGYFLLCVNMVGRPFVSPSSNGVNLVFSVCLIVTNGVLLATAQGIRTAFTLPTRSNQQLRFVNGMGLVVAFVMVMFFSGLFRKGGARGEGREVEGVLKKIFATGRENSGGNGTFDKFIDAVRNARSTLEKCHASEPSMAPLHHLEDDMRKLRNCLLAQLKNRSILAIITNDLLDECAEYHSRSRKTSLLPGKALGETLDANASDLVLRRKFLVLQTPKKRRVMLKLLAVRFLVGNRKIKSLTTWETEILEDAKKLIFEYRKLFGKGLKSSDAFGEKFLKKVDNLGDAWKLLLKHWESKYKENVFRKPTKEDKNEKKEWYELYKRSRKNYELLEARLPFGGGMTLKWAEGMEALVKRWGVLKRGVWGDGVAVVFEEVGGEVKEGIRVFENAWEKTFGGEEISVEEKKEFEGVFYEVYSDIKEAKKVVKHWSDKAANLEKKWGEFKLSTIYSEVIEKGVEKKVAKIEAGWKALIRDWVDKWKARVGEEGKEMTSEMKRERVGWYTKYGEARSKLKELKQGKKDLEHTVKETKEALGGGAQLSKSKVVKLKTKWKKHIRAWEKQWIVQNNGVKSREADKAGGDVEKWFGFYKKLGELDIEMNRKALEMGDDMTL</sequence>
<feature type="transmembrane region" description="Helical" evidence="3">
    <location>
        <begin position="147"/>
        <end position="166"/>
    </location>
</feature>
<feature type="region of interest" description="Disordered" evidence="2">
    <location>
        <begin position="1"/>
        <end position="67"/>
    </location>
</feature>
<evidence type="ECO:0000313" key="4">
    <source>
        <dbReference type="EMBL" id="GMH90817.1"/>
    </source>
</evidence>
<feature type="transmembrane region" description="Helical" evidence="3">
    <location>
        <begin position="432"/>
        <end position="452"/>
    </location>
</feature>
<feature type="transmembrane region" description="Helical" evidence="3">
    <location>
        <begin position="394"/>
        <end position="412"/>
    </location>
</feature>
<evidence type="ECO:0000256" key="2">
    <source>
        <dbReference type="SAM" id="MobiDB-lite"/>
    </source>
</evidence>
<feature type="transmembrane region" description="Helical" evidence="3">
    <location>
        <begin position="250"/>
        <end position="268"/>
    </location>
</feature>
<keyword evidence="3" id="KW-1133">Transmembrane helix</keyword>
<keyword evidence="5" id="KW-1185">Reference proteome</keyword>
<evidence type="ECO:0000256" key="3">
    <source>
        <dbReference type="SAM" id="Phobius"/>
    </source>
</evidence>
<dbReference type="AlphaFoldDB" id="A0A9W7BNF8"/>
<keyword evidence="3" id="KW-0472">Membrane</keyword>
<feature type="transmembrane region" description="Helical" evidence="3">
    <location>
        <begin position="85"/>
        <end position="106"/>
    </location>
</feature>
<evidence type="ECO:0000313" key="5">
    <source>
        <dbReference type="Proteomes" id="UP001165085"/>
    </source>
</evidence>